<sequence>MNIKRFIVAGAIGGLIHFFLSWFCYGILLIDYFPPKNETTRTIILVFLAFFSVGFFISYFFNRWAHITTASMGLRAGIFFGLFLGLLSGFFYLAIQYLESIEVFFLHLAASIVTAACTGAVVGGLSGRIS</sequence>
<keyword evidence="3" id="KW-1185">Reference proteome</keyword>
<dbReference type="Proteomes" id="UP000248054">
    <property type="component" value="Unassembled WGS sequence"/>
</dbReference>
<dbReference type="OrthoDB" id="1437499at2"/>
<dbReference type="AlphaFoldDB" id="A0A2V4WVU6"/>
<keyword evidence="1" id="KW-0812">Transmembrane</keyword>
<dbReference type="RefSeq" id="WP_110475697.1">
    <property type="nucleotide sequence ID" value="NZ_BMWQ01000003.1"/>
</dbReference>
<dbReference type="EMBL" id="QJTD01000003">
    <property type="protein sequence ID" value="PYE81080.1"/>
    <property type="molecule type" value="Genomic_DNA"/>
</dbReference>
<keyword evidence="1" id="KW-0472">Membrane</keyword>
<evidence type="ECO:0000256" key="1">
    <source>
        <dbReference type="SAM" id="Phobius"/>
    </source>
</evidence>
<proteinExistence type="predicted"/>
<evidence type="ECO:0000313" key="2">
    <source>
        <dbReference type="EMBL" id="PYE81080.1"/>
    </source>
</evidence>
<name>A0A2V4WVU6_9FLAO</name>
<feature type="transmembrane region" description="Helical" evidence="1">
    <location>
        <begin position="7"/>
        <end position="30"/>
    </location>
</feature>
<evidence type="ECO:0000313" key="3">
    <source>
        <dbReference type="Proteomes" id="UP000248054"/>
    </source>
</evidence>
<protein>
    <submittedName>
        <fullName evidence="2">Uncharacterized protein</fullName>
    </submittedName>
</protein>
<keyword evidence="1" id="KW-1133">Transmembrane helix</keyword>
<reference evidence="2 3" key="1">
    <citation type="submission" date="2018-06" db="EMBL/GenBank/DDBJ databases">
        <title>Genomic Encyclopedia of Type Strains, Phase III (KMG-III): the genomes of soil and plant-associated and newly described type strains.</title>
        <authorList>
            <person name="Whitman W."/>
        </authorList>
    </citation>
    <scope>NUCLEOTIDE SEQUENCE [LARGE SCALE GENOMIC DNA]</scope>
    <source>
        <strain evidence="2 3">CECT 7945</strain>
    </source>
</reference>
<comment type="caution">
    <text evidence="2">The sequence shown here is derived from an EMBL/GenBank/DDBJ whole genome shotgun (WGS) entry which is preliminary data.</text>
</comment>
<gene>
    <name evidence="2" type="ORF">DFQ11_103160</name>
</gene>
<organism evidence="2 3">
    <name type="scientific">Winogradskyella epiphytica</name>
    <dbReference type="NCBI Taxonomy" id="262005"/>
    <lineage>
        <taxon>Bacteria</taxon>
        <taxon>Pseudomonadati</taxon>
        <taxon>Bacteroidota</taxon>
        <taxon>Flavobacteriia</taxon>
        <taxon>Flavobacteriales</taxon>
        <taxon>Flavobacteriaceae</taxon>
        <taxon>Winogradskyella</taxon>
    </lineage>
</organism>
<feature type="transmembrane region" description="Helical" evidence="1">
    <location>
        <begin position="73"/>
        <end position="98"/>
    </location>
</feature>
<accession>A0A2V4WVU6</accession>
<feature type="transmembrane region" description="Helical" evidence="1">
    <location>
        <begin position="104"/>
        <end position="125"/>
    </location>
</feature>
<feature type="transmembrane region" description="Helical" evidence="1">
    <location>
        <begin position="42"/>
        <end position="61"/>
    </location>
</feature>